<evidence type="ECO:0000313" key="2">
    <source>
        <dbReference type="Proteomes" id="UP000217784"/>
    </source>
</evidence>
<protein>
    <submittedName>
        <fullName evidence="1">Uncharacterized protein</fullName>
    </submittedName>
</protein>
<organism evidence="1 2">
    <name type="scientific">Methanobacterium bryantii</name>
    <dbReference type="NCBI Taxonomy" id="2161"/>
    <lineage>
        <taxon>Archaea</taxon>
        <taxon>Methanobacteriati</taxon>
        <taxon>Methanobacteriota</taxon>
        <taxon>Methanomada group</taxon>
        <taxon>Methanobacteria</taxon>
        <taxon>Methanobacteriales</taxon>
        <taxon>Methanobacteriaceae</taxon>
        <taxon>Methanobacterium</taxon>
    </lineage>
</organism>
<dbReference type="OrthoDB" id="79098at2157"/>
<evidence type="ECO:0000313" key="1">
    <source>
        <dbReference type="EMBL" id="PAV05768.1"/>
    </source>
</evidence>
<keyword evidence="2" id="KW-1185">Reference proteome</keyword>
<dbReference type="RefSeq" id="WP_069583114.1">
    <property type="nucleotide sequence ID" value="NZ_LMVM01000002.1"/>
</dbReference>
<sequence>MPYDDSSLRGDEVCLNMDEQNNFMNPHSPTGFFFYNLYKGFDLVDDHIGESINNRVLLSATGLYLDINWGKKYKIKRNGLTDDIYRKVLIAVSYESITIYGIKNTLSTIFGCNYGDIIISDDVSNVITATDNITVEEYDTVADYSTDPETIEKTVTDRLQKSVGSLTVKYPHGLNTQVDEDTTLVDLIKPYIGLVNITYKEYVI</sequence>
<proteinExistence type="predicted"/>
<dbReference type="EMBL" id="LMVM01000002">
    <property type="protein sequence ID" value="PAV05768.1"/>
    <property type="molecule type" value="Genomic_DNA"/>
</dbReference>
<name>A0A2A2H8Q4_METBR</name>
<gene>
    <name evidence="1" type="ORF">ASJ80_08525</name>
</gene>
<accession>A0A2A2H8Q4</accession>
<reference evidence="1 2" key="1">
    <citation type="journal article" date="2017" name="BMC Genomics">
        <title>Genomic analysis of methanogenic archaea reveals a shift towards energy conservation.</title>
        <authorList>
            <person name="Gilmore S.P."/>
            <person name="Henske J.K."/>
            <person name="Sexton J.A."/>
            <person name="Solomon K.V."/>
            <person name="Seppala S."/>
            <person name="Yoo J.I."/>
            <person name="Huyett L.M."/>
            <person name="Pressman A."/>
            <person name="Cogan J.Z."/>
            <person name="Kivenson V."/>
            <person name="Peng X."/>
            <person name="Tan Y."/>
            <person name="Valentine D.L."/>
            <person name="O'Malley M.A."/>
        </authorList>
    </citation>
    <scope>NUCLEOTIDE SEQUENCE [LARGE SCALE GENOMIC DNA]</scope>
    <source>
        <strain evidence="1 2">M.o.H.</strain>
    </source>
</reference>
<dbReference type="Proteomes" id="UP000217784">
    <property type="component" value="Unassembled WGS sequence"/>
</dbReference>
<dbReference type="AlphaFoldDB" id="A0A2A2H8Q4"/>
<comment type="caution">
    <text evidence="1">The sequence shown here is derived from an EMBL/GenBank/DDBJ whole genome shotgun (WGS) entry which is preliminary data.</text>
</comment>